<evidence type="ECO:0000313" key="4">
    <source>
        <dbReference type="Proteomes" id="UP000700732"/>
    </source>
</evidence>
<proteinExistence type="predicted"/>
<comment type="caution">
    <text evidence="3">The sequence shown here is derived from an EMBL/GenBank/DDBJ whole genome shotgun (WGS) entry which is preliminary data.</text>
</comment>
<dbReference type="EMBL" id="VFIA01000015">
    <property type="protein sequence ID" value="MBC3792391.1"/>
    <property type="molecule type" value="Genomic_DNA"/>
</dbReference>
<protein>
    <submittedName>
        <fullName evidence="3">Uncharacterized protein</fullName>
    </submittedName>
</protein>
<dbReference type="Proteomes" id="UP000700732">
    <property type="component" value="Unassembled WGS sequence"/>
</dbReference>
<gene>
    <name evidence="3" type="ORF">FH603_2903</name>
</gene>
<keyword evidence="2" id="KW-1133">Transmembrane helix</keyword>
<organism evidence="3 4">
    <name type="scientific">Spirosoma utsteinense</name>
    <dbReference type="NCBI Taxonomy" id="2585773"/>
    <lineage>
        <taxon>Bacteria</taxon>
        <taxon>Pseudomonadati</taxon>
        <taxon>Bacteroidota</taxon>
        <taxon>Cytophagia</taxon>
        <taxon>Cytophagales</taxon>
        <taxon>Cytophagaceae</taxon>
        <taxon>Spirosoma</taxon>
    </lineage>
</organism>
<keyword evidence="2" id="KW-0812">Transmembrane</keyword>
<feature type="transmembrane region" description="Helical" evidence="2">
    <location>
        <begin position="54"/>
        <end position="73"/>
    </location>
</feature>
<keyword evidence="4" id="KW-1185">Reference proteome</keyword>
<feature type="region of interest" description="Disordered" evidence="1">
    <location>
        <begin position="1"/>
        <end position="29"/>
    </location>
</feature>
<reference evidence="3 4" key="1">
    <citation type="submission" date="2019-06" db="EMBL/GenBank/DDBJ databases">
        <title>Spirosoma utsteinense sp. nov. isolated from Antarctic ice-free soils.</title>
        <authorList>
            <person name="Tahon G."/>
        </authorList>
    </citation>
    <scope>NUCLEOTIDE SEQUENCE [LARGE SCALE GENOMIC DNA]</scope>
    <source>
        <strain evidence="3 4">LMG 31447</strain>
    </source>
</reference>
<sequence length="232" mass="25395">MNGKPDEHLDQWVRQSLNRLPDAPPPGTAFDKERLWVQLRPELQPSANPRRRSWAWWAAAACLAGVVLAWLVLNQPQPEQRVTVAQEKGPDAQILIDQKSKAEIEPERVAGVVSTTSRPFVKRKILGTAPVPAPSGGGTAPTVALSSESTVDTRTDSAVSTAPARASTVVVSVPRRRFRVVHLNELQAEEEIRPGSYRTERFVRLGMGNRGTPVPETSHPSISLPINSKSNQ</sequence>
<keyword evidence="2" id="KW-0472">Membrane</keyword>
<evidence type="ECO:0000256" key="2">
    <source>
        <dbReference type="SAM" id="Phobius"/>
    </source>
</evidence>
<evidence type="ECO:0000313" key="3">
    <source>
        <dbReference type="EMBL" id="MBC3792391.1"/>
    </source>
</evidence>
<name>A0ABR6W729_9BACT</name>
<dbReference type="RefSeq" id="WP_186738166.1">
    <property type="nucleotide sequence ID" value="NZ_VFIA01000015.1"/>
</dbReference>
<feature type="region of interest" description="Disordered" evidence="1">
    <location>
        <begin position="208"/>
        <end position="232"/>
    </location>
</feature>
<feature type="compositionally biased region" description="Basic and acidic residues" evidence="1">
    <location>
        <begin position="1"/>
        <end position="11"/>
    </location>
</feature>
<evidence type="ECO:0000256" key="1">
    <source>
        <dbReference type="SAM" id="MobiDB-lite"/>
    </source>
</evidence>
<accession>A0ABR6W729</accession>
<feature type="region of interest" description="Disordered" evidence="1">
    <location>
        <begin position="127"/>
        <end position="149"/>
    </location>
</feature>
<feature type="compositionally biased region" description="Polar residues" evidence="1">
    <location>
        <begin position="218"/>
        <end position="232"/>
    </location>
</feature>